<dbReference type="Pfam" id="PF01082">
    <property type="entry name" value="Cu2_monooxygen"/>
    <property type="match status" value="1"/>
</dbReference>
<evidence type="ECO:0000256" key="1">
    <source>
        <dbReference type="ARBA" id="ARBA00010676"/>
    </source>
</evidence>
<evidence type="ECO:0000256" key="3">
    <source>
        <dbReference type="ARBA" id="ARBA00023180"/>
    </source>
</evidence>
<feature type="domain" description="Copper type II ascorbate-dependent monooxygenase N-terminal" evidence="4">
    <location>
        <begin position="73"/>
        <end position="193"/>
    </location>
</feature>
<evidence type="ECO:0000313" key="7">
    <source>
        <dbReference type="WBParaSite" id="PSU_v2.g20172.t1"/>
    </source>
</evidence>
<dbReference type="GO" id="GO:0042420">
    <property type="term" value="P:dopamine catabolic process"/>
    <property type="evidence" value="ECO:0007669"/>
    <property type="project" value="TreeGrafter"/>
</dbReference>
<dbReference type="FunFam" id="2.60.120.230:FF:000001">
    <property type="entry name" value="Monooxygenase, DBH-like 1"/>
    <property type="match status" value="1"/>
</dbReference>
<protein>
    <submittedName>
        <fullName evidence="7">Peptidylglycine monooxygenase</fullName>
    </submittedName>
</protein>
<dbReference type="WBParaSite" id="PSU_v2.g20172.t1">
    <property type="protein sequence ID" value="PSU_v2.g20172.t1"/>
    <property type="gene ID" value="PSU_v2.g20172"/>
</dbReference>
<dbReference type="Pfam" id="PF03712">
    <property type="entry name" value="Cu2_monoox_C"/>
    <property type="match status" value="1"/>
</dbReference>
<accession>A0A914YMM1</accession>
<dbReference type="InterPro" id="IPR008977">
    <property type="entry name" value="PHM/PNGase_F_dom_sf"/>
</dbReference>
<dbReference type="Proteomes" id="UP000887577">
    <property type="component" value="Unplaced"/>
</dbReference>
<name>A0A914YMM1_9BILA</name>
<dbReference type="GO" id="GO:0006589">
    <property type="term" value="P:octopamine biosynthetic process"/>
    <property type="evidence" value="ECO:0007669"/>
    <property type="project" value="TreeGrafter"/>
</dbReference>
<sequence>MRACDQNGFSFKRKWITCDPRDIILSKGATNLFFASDVTEASNINEISSHKAKLFSPNIPPTQLESDIVVLSITAANLTVSDNKQWCLIKKLSEDLRTKKNHLVRIEPLITVGNEKVIQQIELYYCNNFDGKDSIEYNGTCQGEKPKNCTKSVFVWSLGASPFDFPKEAGFPIGGSEISGGFIMLKIEYVNQNPINDSSGFNLYYTPTLRSNDAAILELGISPTTANAIPPKQKSFVSNGFCLPECSAKFPDNGITVFGSRLHTHSLGKLVRTSIYRNGKRVGNLNFDQDFVYNWHIVDTLEPQITVEKNDMLMTTCVYNSQNREKITFGGDEPTDEMCSNIVYYYPAMEISACKSAIEDDALQTWFAKK</sequence>
<keyword evidence="3" id="KW-0325">Glycoprotein</keyword>
<reference evidence="7" key="1">
    <citation type="submission" date="2022-11" db="UniProtKB">
        <authorList>
            <consortium name="WormBaseParasite"/>
        </authorList>
    </citation>
    <scope>IDENTIFICATION</scope>
</reference>
<dbReference type="PRINTS" id="PR00767">
    <property type="entry name" value="DBMONOXGNASE"/>
</dbReference>
<dbReference type="GO" id="GO:0005507">
    <property type="term" value="F:copper ion binding"/>
    <property type="evidence" value="ECO:0007669"/>
    <property type="project" value="InterPro"/>
</dbReference>
<dbReference type="InterPro" id="IPR024548">
    <property type="entry name" value="Cu2_monoox_C"/>
</dbReference>
<dbReference type="Gene3D" id="2.60.120.310">
    <property type="entry name" value="Copper type II, ascorbate-dependent monooxygenase, N-terminal domain"/>
    <property type="match status" value="1"/>
</dbReference>
<dbReference type="Gene3D" id="2.60.120.230">
    <property type="match status" value="1"/>
</dbReference>
<dbReference type="PANTHER" id="PTHR10157:SF23">
    <property type="entry name" value="MOXD1 HOMOLOG 1"/>
    <property type="match status" value="1"/>
</dbReference>
<dbReference type="InterPro" id="IPR000945">
    <property type="entry name" value="DBH-like"/>
</dbReference>
<keyword evidence="6" id="KW-1185">Reference proteome</keyword>
<dbReference type="PANTHER" id="PTHR10157">
    <property type="entry name" value="DOPAMINE BETA HYDROXYLASE RELATED"/>
    <property type="match status" value="1"/>
</dbReference>
<comment type="similarity">
    <text evidence="1">Belongs to the copper type II ascorbate-dependent monooxygenase family.</text>
</comment>
<dbReference type="GO" id="GO:0005615">
    <property type="term" value="C:extracellular space"/>
    <property type="evidence" value="ECO:0007669"/>
    <property type="project" value="TreeGrafter"/>
</dbReference>
<evidence type="ECO:0000259" key="5">
    <source>
        <dbReference type="Pfam" id="PF03712"/>
    </source>
</evidence>
<organism evidence="6 7">
    <name type="scientific">Panagrolaimus superbus</name>
    <dbReference type="NCBI Taxonomy" id="310955"/>
    <lineage>
        <taxon>Eukaryota</taxon>
        <taxon>Metazoa</taxon>
        <taxon>Ecdysozoa</taxon>
        <taxon>Nematoda</taxon>
        <taxon>Chromadorea</taxon>
        <taxon>Rhabditida</taxon>
        <taxon>Tylenchina</taxon>
        <taxon>Panagrolaimomorpha</taxon>
        <taxon>Panagrolaimoidea</taxon>
        <taxon>Panagrolaimidae</taxon>
        <taxon>Panagrolaimus</taxon>
    </lineage>
</organism>
<keyword evidence="2" id="KW-1015">Disulfide bond</keyword>
<dbReference type="GO" id="GO:0004500">
    <property type="term" value="F:dopamine beta-monooxygenase activity"/>
    <property type="evidence" value="ECO:0007669"/>
    <property type="project" value="InterPro"/>
</dbReference>
<evidence type="ECO:0000256" key="2">
    <source>
        <dbReference type="ARBA" id="ARBA00023157"/>
    </source>
</evidence>
<dbReference type="InterPro" id="IPR036939">
    <property type="entry name" value="Cu2_ascorb_mOase_N_sf"/>
</dbReference>
<dbReference type="InterPro" id="IPR000323">
    <property type="entry name" value="Cu2_ascorb_mOase_N"/>
</dbReference>
<feature type="domain" description="Copper type II ascorbate-dependent monooxygenase C-terminal" evidence="5">
    <location>
        <begin position="213"/>
        <end position="365"/>
    </location>
</feature>
<dbReference type="InterPro" id="IPR014784">
    <property type="entry name" value="Cu2_ascorb_mOase-like_C"/>
</dbReference>
<dbReference type="GO" id="GO:0042421">
    <property type="term" value="P:norepinephrine biosynthetic process"/>
    <property type="evidence" value="ECO:0007669"/>
    <property type="project" value="TreeGrafter"/>
</dbReference>
<dbReference type="SUPFAM" id="SSF49742">
    <property type="entry name" value="PHM/PNGase F"/>
    <property type="match status" value="2"/>
</dbReference>
<dbReference type="AlphaFoldDB" id="A0A914YMM1"/>
<evidence type="ECO:0000259" key="4">
    <source>
        <dbReference type="Pfam" id="PF01082"/>
    </source>
</evidence>
<dbReference type="GO" id="GO:0030667">
    <property type="term" value="C:secretory granule membrane"/>
    <property type="evidence" value="ECO:0007669"/>
    <property type="project" value="TreeGrafter"/>
</dbReference>
<dbReference type="InterPro" id="IPR028460">
    <property type="entry name" value="Tbh/DBH"/>
</dbReference>
<evidence type="ECO:0000313" key="6">
    <source>
        <dbReference type="Proteomes" id="UP000887577"/>
    </source>
</evidence>
<proteinExistence type="inferred from homology"/>